<sequence>MAEPSFPWATLRGRFLWSLFVASFTGLFQWPLRFFLFDESWQQSTFFAVLMAVIGFPIMLLTTWVLRAAPERRDRPGAARKR</sequence>
<keyword evidence="1" id="KW-0812">Transmembrane</keyword>
<reference evidence="2 3" key="1">
    <citation type="submission" date="2023-07" db="EMBL/GenBank/DDBJ databases">
        <authorList>
            <person name="Girao M."/>
            <person name="Carvalho M.F."/>
        </authorList>
    </citation>
    <scope>NUCLEOTIDE SEQUENCE [LARGE SCALE GENOMIC DNA]</scope>
    <source>
        <strain evidence="2 3">66/93</strain>
    </source>
</reference>
<evidence type="ECO:0000256" key="1">
    <source>
        <dbReference type="SAM" id="Phobius"/>
    </source>
</evidence>
<dbReference type="EMBL" id="JAUUCC010000117">
    <property type="protein sequence ID" value="MEE2054561.1"/>
    <property type="molecule type" value="Genomic_DNA"/>
</dbReference>
<feature type="transmembrane region" description="Helical" evidence="1">
    <location>
        <begin position="44"/>
        <end position="66"/>
    </location>
</feature>
<dbReference type="Proteomes" id="UP001348641">
    <property type="component" value="Unassembled WGS sequence"/>
</dbReference>
<evidence type="ECO:0000313" key="3">
    <source>
        <dbReference type="Proteomes" id="UP001348641"/>
    </source>
</evidence>
<protein>
    <submittedName>
        <fullName evidence="2">Uncharacterized protein</fullName>
    </submittedName>
</protein>
<comment type="caution">
    <text evidence="2">The sequence shown here is derived from an EMBL/GenBank/DDBJ whole genome shotgun (WGS) entry which is preliminary data.</text>
</comment>
<feature type="transmembrane region" description="Helical" evidence="1">
    <location>
        <begin position="15"/>
        <end position="32"/>
    </location>
</feature>
<dbReference type="RefSeq" id="WP_330161399.1">
    <property type="nucleotide sequence ID" value="NZ_BAAAJA010000010.1"/>
</dbReference>
<accession>A0ABU7KZ34</accession>
<keyword evidence="1" id="KW-0472">Membrane</keyword>
<keyword evidence="1" id="KW-1133">Transmembrane helix</keyword>
<proteinExistence type="predicted"/>
<evidence type="ECO:0000313" key="2">
    <source>
        <dbReference type="EMBL" id="MEE2054561.1"/>
    </source>
</evidence>
<gene>
    <name evidence="2" type="ORF">Q8A49_29100</name>
</gene>
<name>A0ABU7KZ34_9ACTN</name>
<organism evidence="2 3">
    <name type="scientific">Nocardiopsis tropica</name>
    <dbReference type="NCBI Taxonomy" id="109330"/>
    <lineage>
        <taxon>Bacteria</taxon>
        <taxon>Bacillati</taxon>
        <taxon>Actinomycetota</taxon>
        <taxon>Actinomycetes</taxon>
        <taxon>Streptosporangiales</taxon>
        <taxon>Nocardiopsidaceae</taxon>
        <taxon>Nocardiopsis</taxon>
    </lineage>
</organism>